<accession>A0A6S6ZB34</accession>
<reference evidence="2 3" key="1">
    <citation type="submission" date="2020-04" db="EMBL/GenBank/DDBJ databases">
        <authorList>
            <person name="De Canck E."/>
        </authorList>
    </citation>
    <scope>NUCLEOTIDE SEQUENCE [LARGE SCALE GENOMIC DNA]</scope>
    <source>
        <strain evidence="2 3">LMG 3458</strain>
    </source>
</reference>
<dbReference type="PRINTS" id="PR00368">
    <property type="entry name" value="FADPNR"/>
</dbReference>
<dbReference type="EC" id="1.-.-.-" evidence="2"/>
<dbReference type="GO" id="GO:0050660">
    <property type="term" value="F:flavin adenine dinucleotide binding"/>
    <property type="evidence" value="ECO:0007669"/>
    <property type="project" value="TreeGrafter"/>
</dbReference>
<dbReference type="InterPro" id="IPR050982">
    <property type="entry name" value="Auxin_biosynth/cation_transpt"/>
</dbReference>
<dbReference type="Gene3D" id="3.50.50.60">
    <property type="entry name" value="FAD/NAD(P)-binding domain"/>
    <property type="match status" value="2"/>
</dbReference>
<sequence>MQSNVLDVAVVGAGPAGIGMAIALARHGVRRCVVIDRHQVGASFLAWPQETRFITPSFYSNPFGLADLNAVTETSSPALSAGMEHLDGPRYAQYLERVAQAHEVPLALGCDVTGLTRGPRGEFRLDTSKGTALARSVVWATGEYQYPDLRPFAGAQGCVHYAEVDSWSAFDGDEYLVIGGYESGVDAAVNLVAGGARVQLLARKSTWDPASPHDPSLSLSPYSRQRLYQALDSGRLQIAFGVNVLEVRREAAGFVALAEDGRVFASAHEPILGTGFLRGGGAQLIRECFDWTPDGRPVLSAHDESTLTPGLFLAGPQVRQDRRIYCFIYKFRQRFDGVARMVAQHLGLPAQDDAPAAGAWGPFGNADCCDDACEC</sequence>
<dbReference type="SUPFAM" id="SSF51905">
    <property type="entry name" value="FAD/NAD(P)-binding domain"/>
    <property type="match status" value="2"/>
</dbReference>
<organism evidence="2 3">
    <name type="scientific">Achromobacter deleyi</name>
    <dbReference type="NCBI Taxonomy" id="1353891"/>
    <lineage>
        <taxon>Bacteria</taxon>
        <taxon>Pseudomonadati</taxon>
        <taxon>Pseudomonadota</taxon>
        <taxon>Betaproteobacteria</taxon>
        <taxon>Burkholderiales</taxon>
        <taxon>Alcaligenaceae</taxon>
        <taxon>Achromobacter</taxon>
    </lineage>
</organism>
<evidence type="ECO:0000313" key="2">
    <source>
        <dbReference type="EMBL" id="CAB3669350.1"/>
    </source>
</evidence>
<dbReference type="PANTHER" id="PTHR43539:SF89">
    <property type="entry name" value="NAD(P)-BINDING DOMAIN-CONTAINING PROTEIN"/>
    <property type="match status" value="1"/>
</dbReference>
<dbReference type="EMBL" id="CADIJO010000003">
    <property type="protein sequence ID" value="CAB3669350.1"/>
    <property type="molecule type" value="Genomic_DNA"/>
</dbReference>
<protein>
    <submittedName>
        <fullName evidence="2">Flavoprotein monooxygenase</fullName>
        <ecNumber evidence="2">1.-.-.-</ecNumber>
    </submittedName>
</protein>
<keyword evidence="2" id="KW-0503">Monooxygenase</keyword>
<proteinExistence type="predicted"/>
<evidence type="ECO:0000313" key="3">
    <source>
        <dbReference type="Proteomes" id="UP000494111"/>
    </source>
</evidence>
<dbReference type="AlphaFoldDB" id="A0A6S6ZB34"/>
<keyword evidence="1 2" id="KW-0560">Oxidoreductase</keyword>
<dbReference type="Pfam" id="PF13738">
    <property type="entry name" value="Pyr_redox_3"/>
    <property type="match status" value="1"/>
</dbReference>
<dbReference type="InterPro" id="IPR036188">
    <property type="entry name" value="FAD/NAD-bd_sf"/>
</dbReference>
<evidence type="ECO:0000256" key="1">
    <source>
        <dbReference type="ARBA" id="ARBA00023002"/>
    </source>
</evidence>
<name>A0A6S6ZB34_9BURK</name>
<gene>
    <name evidence="2" type="ORF">LMG3458_01001</name>
</gene>
<dbReference type="PRINTS" id="PR00469">
    <property type="entry name" value="PNDRDTASEII"/>
</dbReference>
<dbReference type="PANTHER" id="PTHR43539">
    <property type="entry name" value="FLAVIN-BINDING MONOOXYGENASE-LIKE PROTEIN (AFU_ORTHOLOGUE AFUA_4G09220)"/>
    <property type="match status" value="1"/>
</dbReference>
<dbReference type="GO" id="GO:0004497">
    <property type="term" value="F:monooxygenase activity"/>
    <property type="evidence" value="ECO:0007669"/>
    <property type="project" value="UniProtKB-KW"/>
</dbReference>
<dbReference type="Proteomes" id="UP000494111">
    <property type="component" value="Unassembled WGS sequence"/>
</dbReference>